<gene>
    <name evidence="1" type="ORF">PCO31110_04736</name>
</gene>
<dbReference type="Proteomes" id="UP000337189">
    <property type="component" value="Unassembled WGS sequence"/>
</dbReference>
<evidence type="ECO:0000313" key="2">
    <source>
        <dbReference type="Proteomes" id="UP000337189"/>
    </source>
</evidence>
<dbReference type="EMBL" id="CABPSJ010000008">
    <property type="protein sequence ID" value="VVE50827.1"/>
    <property type="molecule type" value="Genomic_DNA"/>
</dbReference>
<name>A0A5E4YQQ3_9BURK</name>
<sequence length="144" mass="15851">MSNKLELDVSTHEEIKALCAKGDRLAEAKSYEAAIAEYNKAWSLVPDPKNEWQASTWILAAIADACFLAGYKTSAREALEFAMTCPEAVGNPFLHLRLGQVLLDDGEEDVAANELMRAYMGGGEEIFASEDARYLDFVNTKAKL</sequence>
<organism evidence="1 2">
    <name type="scientific">Pandoraea communis</name>
    <dbReference type="NCBI Taxonomy" id="2508297"/>
    <lineage>
        <taxon>Bacteria</taxon>
        <taxon>Pseudomonadati</taxon>
        <taxon>Pseudomonadota</taxon>
        <taxon>Betaproteobacteria</taxon>
        <taxon>Burkholderiales</taxon>
        <taxon>Burkholderiaceae</taxon>
        <taxon>Pandoraea</taxon>
    </lineage>
</organism>
<protein>
    <recommendedName>
        <fullName evidence="3">Tetratricopeptide repeat protein</fullName>
    </recommendedName>
</protein>
<dbReference type="SUPFAM" id="SSF48452">
    <property type="entry name" value="TPR-like"/>
    <property type="match status" value="1"/>
</dbReference>
<dbReference type="RefSeq" id="WP_150691570.1">
    <property type="nucleotide sequence ID" value="NZ_CABPSJ010000008.1"/>
</dbReference>
<proteinExistence type="predicted"/>
<dbReference type="OrthoDB" id="1551390at2"/>
<dbReference type="Gene3D" id="1.25.40.10">
    <property type="entry name" value="Tetratricopeptide repeat domain"/>
    <property type="match status" value="1"/>
</dbReference>
<dbReference type="InterPro" id="IPR011990">
    <property type="entry name" value="TPR-like_helical_dom_sf"/>
</dbReference>
<accession>A0A5E4YQQ3</accession>
<reference evidence="1 2" key="1">
    <citation type="submission" date="2019-08" db="EMBL/GenBank/DDBJ databases">
        <authorList>
            <person name="Peeters C."/>
        </authorList>
    </citation>
    <scope>NUCLEOTIDE SEQUENCE [LARGE SCALE GENOMIC DNA]</scope>
    <source>
        <strain evidence="1 2">LMG 31110</strain>
    </source>
</reference>
<evidence type="ECO:0008006" key="3">
    <source>
        <dbReference type="Google" id="ProtNLM"/>
    </source>
</evidence>
<evidence type="ECO:0000313" key="1">
    <source>
        <dbReference type="EMBL" id="VVE50827.1"/>
    </source>
</evidence>
<dbReference type="AlphaFoldDB" id="A0A5E4YQQ3"/>